<protein>
    <submittedName>
        <fullName evidence="3">Uncharacterized protein</fullName>
    </submittedName>
</protein>
<dbReference type="PaxDb" id="2903-EOD30225"/>
<accession>A0A0D3K390</accession>
<evidence type="ECO:0000313" key="4">
    <source>
        <dbReference type="Proteomes" id="UP000013827"/>
    </source>
</evidence>
<proteinExistence type="predicted"/>
<feature type="compositionally biased region" description="Basic and acidic residues" evidence="1">
    <location>
        <begin position="104"/>
        <end position="117"/>
    </location>
</feature>
<dbReference type="EnsemblProtists" id="EOD30225">
    <property type="protein sequence ID" value="EOD30225"/>
    <property type="gene ID" value="EMIHUDRAFT_233205"/>
</dbReference>
<dbReference type="HOGENOM" id="CLU_689717_0_0_1"/>
<name>A0A0D3K390_EMIH1</name>
<feature type="transmembrane region" description="Helical" evidence="2">
    <location>
        <begin position="220"/>
        <end position="242"/>
    </location>
</feature>
<reference evidence="3" key="2">
    <citation type="submission" date="2024-10" db="UniProtKB">
        <authorList>
            <consortium name="EnsemblProtists"/>
        </authorList>
    </citation>
    <scope>IDENTIFICATION</scope>
</reference>
<sequence>MICILAVVANPPSSTARQPASVPLFLRAPACTPEWTSGGRTTLFESQPANLSTEPPDAAIPRETLEAVIKGSDSVKHDARITFRHSTEALSAPPDLTVGPNKVEGQKRSKNAEKDEVLTPAGGSSAGVWQAPLIYLIAVLVLCGVASEASIMKYNATKPAAEINVLGRGTVPATLSVNMPESWPASAAGKARNTGGLVGAGALLLLGRVALPPSAAQVRLAVAALLLVLLAIACGAPGLLAASGKGARGAASSATVAAAAAALAVIGTVMWCRNSKARRPGWSSLLGILLCLATFSGGLVTVAGGAAFVASSTALPDVTAVTVGGGSYPSEVSWDLTCTGALRGSGGAPYFGTLSAPPGECTLDMHDSYGDGWNGDLWKGAGYTFTLDSGSYGSETPRWR</sequence>
<feature type="region of interest" description="Disordered" evidence="1">
    <location>
        <begin position="91"/>
        <end position="123"/>
    </location>
</feature>
<evidence type="ECO:0000256" key="2">
    <source>
        <dbReference type="SAM" id="Phobius"/>
    </source>
</evidence>
<keyword evidence="2" id="KW-0472">Membrane</keyword>
<dbReference type="Proteomes" id="UP000013827">
    <property type="component" value="Unassembled WGS sequence"/>
</dbReference>
<evidence type="ECO:0000256" key="1">
    <source>
        <dbReference type="SAM" id="MobiDB-lite"/>
    </source>
</evidence>
<dbReference type="RefSeq" id="XP_005782654.1">
    <property type="nucleotide sequence ID" value="XM_005782597.1"/>
</dbReference>
<dbReference type="GeneID" id="17275498"/>
<reference evidence="4" key="1">
    <citation type="journal article" date="2013" name="Nature">
        <title>Pan genome of the phytoplankton Emiliania underpins its global distribution.</title>
        <authorList>
            <person name="Read B.A."/>
            <person name="Kegel J."/>
            <person name="Klute M.J."/>
            <person name="Kuo A."/>
            <person name="Lefebvre S.C."/>
            <person name="Maumus F."/>
            <person name="Mayer C."/>
            <person name="Miller J."/>
            <person name="Monier A."/>
            <person name="Salamov A."/>
            <person name="Young J."/>
            <person name="Aguilar M."/>
            <person name="Claverie J.M."/>
            <person name="Frickenhaus S."/>
            <person name="Gonzalez K."/>
            <person name="Herman E.K."/>
            <person name="Lin Y.C."/>
            <person name="Napier J."/>
            <person name="Ogata H."/>
            <person name="Sarno A.F."/>
            <person name="Shmutz J."/>
            <person name="Schroeder D."/>
            <person name="de Vargas C."/>
            <person name="Verret F."/>
            <person name="von Dassow P."/>
            <person name="Valentin K."/>
            <person name="Van de Peer Y."/>
            <person name="Wheeler G."/>
            <person name="Dacks J.B."/>
            <person name="Delwiche C.F."/>
            <person name="Dyhrman S.T."/>
            <person name="Glockner G."/>
            <person name="John U."/>
            <person name="Richards T."/>
            <person name="Worden A.Z."/>
            <person name="Zhang X."/>
            <person name="Grigoriev I.V."/>
            <person name="Allen A.E."/>
            <person name="Bidle K."/>
            <person name="Borodovsky M."/>
            <person name="Bowler C."/>
            <person name="Brownlee C."/>
            <person name="Cock J.M."/>
            <person name="Elias M."/>
            <person name="Gladyshev V.N."/>
            <person name="Groth M."/>
            <person name="Guda C."/>
            <person name="Hadaegh A."/>
            <person name="Iglesias-Rodriguez M.D."/>
            <person name="Jenkins J."/>
            <person name="Jones B.M."/>
            <person name="Lawson T."/>
            <person name="Leese F."/>
            <person name="Lindquist E."/>
            <person name="Lobanov A."/>
            <person name="Lomsadze A."/>
            <person name="Malik S.B."/>
            <person name="Marsh M.E."/>
            <person name="Mackinder L."/>
            <person name="Mock T."/>
            <person name="Mueller-Roeber B."/>
            <person name="Pagarete A."/>
            <person name="Parker M."/>
            <person name="Probert I."/>
            <person name="Quesneville H."/>
            <person name="Raines C."/>
            <person name="Rensing S.A."/>
            <person name="Riano-Pachon D.M."/>
            <person name="Richier S."/>
            <person name="Rokitta S."/>
            <person name="Shiraiwa Y."/>
            <person name="Soanes D.M."/>
            <person name="van der Giezen M."/>
            <person name="Wahlund T.M."/>
            <person name="Williams B."/>
            <person name="Wilson W."/>
            <person name="Wolfe G."/>
            <person name="Wurch L.L."/>
        </authorList>
    </citation>
    <scope>NUCLEOTIDE SEQUENCE</scope>
</reference>
<feature type="transmembrane region" description="Helical" evidence="2">
    <location>
        <begin position="284"/>
        <end position="309"/>
    </location>
</feature>
<feature type="transmembrane region" description="Helical" evidence="2">
    <location>
        <begin position="254"/>
        <end position="272"/>
    </location>
</feature>
<feature type="transmembrane region" description="Helical" evidence="2">
    <location>
        <begin position="133"/>
        <end position="151"/>
    </location>
</feature>
<evidence type="ECO:0000313" key="3">
    <source>
        <dbReference type="EnsemblProtists" id="EOD30225"/>
    </source>
</evidence>
<keyword evidence="2" id="KW-0812">Transmembrane</keyword>
<dbReference type="AlphaFoldDB" id="A0A0D3K390"/>
<organism evidence="3 4">
    <name type="scientific">Emiliania huxleyi (strain CCMP1516)</name>
    <dbReference type="NCBI Taxonomy" id="280463"/>
    <lineage>
        <taxon>Eukaryota</taxon>
        <taxon>Haptista</taxon>
        <taxon>Haptophyta</taxon>
        <taxon>Prymnesiophyceae</taxon>
        <taxon>Isochrysidales</taxon>
        <taxon>Noelaerhabdaceae</taxon>
        <taxon>Emiliania</taxon>
    </lineage>
</organism>
<keyword evidence="2" id="KW-1133">Transmembrane helix</keyword>
<keyword evidence="4" id="KW-1185">Reference proteome</keyword>
<dbReference type="KEGG" id="ehx:EMIHUDRAFT_233205"/>